<dbReference type="Proteomes" id="UP000298493">
    <property type="component" value="Unassembled WGS sequence"/>
</dbReference>
<dbReference type="Gene3D" id="3.30.465.10">
    <property type="match status" value="2"/>
</dbReference>
<dbReference type="Pfam" id="PF08031">
    <property type="entry name" value="BBE"/>
    <property type="match status" value="1"/>
</dbReference>
<dbReference type="AlphaFoldDB" id="A0A4Z1NXC1"/>
<evidence type="ECO:0000256" key="1">
    <source>
        <dbReference type="ARBA" id="ARBA00005466"/>
    </source>
</evidence>
<dbReference type="STRING" id="86259.A0A4Z1NXC1"/>
<keyword evidence="2" id="KW-0560">Oxidoreductase</keyword>
<feature type="chain" id="PRO_5021435973" evidence="3">
    <location>
        <begin position="27"/>
        <end position="655"/>
    </location>
</feature>
<dbReference type="PROSITE" id="PS51387">
    <property type="entry name" value="FAD_PCMH"/>
    <property type="match status" value="1"/>
</dbReference>
<gene>
    <name evidence="5" type="ORF">E6O75_ATG05557</name>
</gene>
<dbReference type="InterPro" id="IPR050432">
    <property type="entry name" value="FAD-linked_Oxidoreductases_BP"/>
</dbReference>
<accession>A0A4Z1NXC1</accession>
<dbReference type="InterPro" id="IPR016166">
    <property type="entry name" value="FAD-bd_PCMH"/>
</dbReference>
<protein>
    <submittedName>
        <fullName evidence="5">FAD binding domain-containing protein</fullName>
    </submittedName>
</protein>
<name>A0A4Z1NXC1_9PEZI</name>
<evidence type="ECO:0000256" key="3">
    <source>
        <dbReference type="SAM" id="SignalP"/>
    </source>
</evidence>
<comment type="similarity">
    <text evidence="1">Belongs to the oxygen-dependent FAD-linked oxidoreductase family.</text>
</comment>
<organism evidence="5 6">
    <name type="scientific">Venturia nashicola</name>
    <dbReference type="NCBI Taxonomy" id="86259"/>
    <lineage>
        <taxon>Eukaryota</taxon>
        <taxon>Fungi</taxon>
        <taxon>Dikarya</taxon>
        <taxon>Ascomycota</taxon>
        <taxon>Pezizomycotina</taxon>
        <taxon>Dothideomycetes</taxon>
        <taxon>Pleosporomycetidae</taxon>
        <taxon>Venturiales</taxon>
        <taxon>Venturiaceae</taxon>
        <taxon>Venturia</taxon>
    </lineage>
</organism>
<dbReference type="Pfam" id="PF01565">
    <property type="entry name" value="FAD_binding_4"/>
    <property type="match status" value="1"/>
</dbReference>
<comment type="caution">
    <text evidence="5">The sequence shown here is derived from an EMBL/GenBank/DDBJ whole genome shotgun (WGS) entry which is preliminary data.</text>
</comment>
<evidence type="ECO:0000313" key="6">
    <source>
        <dbReference type="Proteomes" id="UP000298493"/>
    </source>
</evidence>
<dbReference type="InterPro" id="IPR006094">
    <property type="entry name" value="Oxid_FAD_bind_N"/>
</dbReference>
<keyword evidence="6" id="KW-1185">Reference proteome</keyword>
<dbReference type="InterPro" id="IPR036318">
    <property type="entry name" value="FAD-bd_PCMH-like_sf"/>
</dbReference>
<evidence type="ECO:0000256" key="2">
    <source>
        <dbReference type="ARBA" id="ARBA00023002"/>
    </source>
</evidence>
<feature type="domain" description="FAD-binding PCMH-type" evidence="4">
    <location>
        <begin position="133"/>
        <end position="318"/>
    </location>
</feature>
<keyword evidence="3" id="KW-0732">Signal</keyword>
<dbReference type="GO" id="GO:0016491">
    <property type="term" value="F:oxidoreductase activity"/>
    <property type="evidence" value="ECO:0007669"/>
    <property type="project" value="UniProtKB-KW"/>
</dbReference>
<dbReference type="SUPFAM" id="SSF56176">
    <property type="entry name" value="FAD-binding/transporter-associated domain-like"/>
    <property type="match status" value="1"/>
</dbReference>
<dbReference type="EMBL" id="SNSC02000010">
    <property type="protein sequence ID" value="TID20793.1"/>
    <property type="molecule type" value="Genomic_DNA"/>
</dbReference>
<reference evidence="5 6" key="1">
    <citation type="submission" date="2019-04" db="EMBL/GenBank/DDBJ databases">
        <title>High contiguity whole genome sequence and gene annotation resource for two Venturia nashicola isolates.</title>
        <authorList>
            <person name="Prokchorchik M."/>
            <person name="Won K."/>
            <person name="Lee Y."/>
            <person name="Choi E.D."/>
            <person name="Segonzac C."/>
            <person name="Sohn K.H."/>
        </authorList>
    </citation>
    <scope>NUCLEOTIDE SEQUENCE [LARGE SCALE GENOMIC DNA]</scope>
    <source>
        <strain evidence="5 6">PRI2</strain>
    </source>
</reference>
<dbReference type="Gene3D" id="3.40.462.20">
    <property type="match status" value="1"/>
</dbReference>
<dbReference type="InterPro" id="IPR012951">
    <property type="entry name" value="BBE"/>
</dbReference>
<evidence type="ECO:0000313" key="5">
    <source>
        <dbReference type="EMBL" id="TID20793.1"/>
    </source>
</evidence>
<evidence type="ECO:0000259" key="4">
    <source>
        <dbReference type="PROSITE" id="PS51387"/>
    </source>
</evidence>
<dbReference type="PANTHER" id="PTHR13878:SF91">
    <property type="entry name" value="FAD BINDING DOMAIN PROTEIN (AFU_ORTHOLOGUE AFUA_6G12070)-RELATED"/>
    <property type="match status" value="1"/>
</dbReference>
<dbReference type="InterPro" id="IPR016169">
    <property type="entry name" value="FAD-bd_PCMH_sub2"/>
</dbReference>
<dbReference type="GO" id="GO:0071949">
    <property type="term" value="F:FAD binding"/>
    <property type="evidence" value="ECO:0007669"/>
    <property type="project" value="InterPro"/>
</dbReference>
<proteinExistence type="inferred from homology"/>
<sequence>MTMAMGNWIREYAPLAWLLLVISVHAQTNGITTRPLAKAEPGSSNYPSLEEWQALNTSISGRLVKFSNPGALCYGPTFDEAGCKTYQKQIQNATFIGDTPGLTNWPQWAGNPCPPTVVSRGSLQPGPAEECTTGKYPSYIVAAKSAEDIATAMKWASKMGVRVSVKNTGHDFLGRNVGGLSIWTRHLKGVEFLEQWNGTTNRPDVSGKWKGAAAVYGSGNIWNVVNGEMTKRKHIVVAGVEGTVGAGGGWIQGGGHGPYSNQYGFGAEQVLEFEVVTPTGDIVTASETSHPDLFYALRGGGASTYGIVTKITYKAYPMPPASILAFNIAPMNNRPESQEAYYNAIGYLFSQMPTLNDCGLSGYPVLKRESYIGALMAPSKSVEEVNACWDPMATKMRSLGASVLSYPISDSLSTTASAMLGGSSGASSMVSELSGYPFVMGSRLLSRKALSDPARLANITAAIRTILDDPNMYILTYPNIPGEKHQAREWDIGLNPAWKTSSLHVIAMWNDGLPGGIGKLPFQTKMVLPENVQDKLVLPQQEKRSLDKSQGFNEIAWAPKEKIRAVEERMMNKYVPLFDALSENHGAYINEASPYEKDWKTTFYGGGERYEKLLKIKQKYDPNNVLWCFPCVGGDVFSEGKDGKLYVNEDSKVRS</sequence>
<dbReference type="PANTHER" id="PTHR13878">
    <property type="entry name" value="GULONOLACTONE OXIDASE"/>
    <property type="match status" value="1"/>
</dbReference>
<feature type="signal peptide" evidence="3">
    <location>
        <begin position="1"/>
        <end position="26"/>
    </location>
</feature>